<dbReference type="Gene3D" id="3.40.50.150">
    <property type="entry name" value="Vaccinia Virus protein VP39"/>
    <property type="match status" value="1"/>
</dbReference>
<feature type="domain" description="Methyltransferase" evidence="3">
    <location>
        <begin position="89"/>
        <end position="176"/>
    </location>
</feature>
<feature type="binding site" evidence="2">
    <location>
        <position position="187"/>
    </location>
    <ligand>
        <name>S-adenosyl-L-methionine</name>
        <dbReference type="ChEBI" id="CHEBI:59789"/>
    </ligand>
</feature>
<name>A0A0S2VZX9_9FIRM</name>
<evidence type="ECO:0000259" key="4">
    <source>
        <dbReference type="Pfam" id="PF21302"/>
    </source>
</evidence>
<keyword evidence="1" id="KW-0479">Metal-binding</keyword>
<keyword evidence="6" id="KW-1185">Reference proteome</keyword>
<dbReference type="SUPFAM" id="SSF53335">
    <property type="entry name" value="S-adenosyl-L-methionine-dependent methyltransferases"/>
    <property type="match status" value="1"/>
</dbReference>
<feature type="domain" description="23S rRNA (guanine(745)-N(1))-methyltransferase N-terminal" evidence="4">
    <location>
        <begin position="4"/>
        <end position="47"/>
    </location>
</feature>
<dbReference type="CDD" id="cd02440">
    <property type="entry name" value="AdoMet_MTases"/>
    <property type="match status" value="1"/>
</dbReference>
<dbReference type="AlphaFoldDB" id="A0A0S2VZX9"/>
<dbReference type="PANTHER" id="PTHR43460">
    <property type="entry name" value="METHYLTRANSFERASE"/>
    <property type="match status" value="1"/>
</dbReference>
<dbReference type="Pfam" id="PF13649">
    <property type="entry name" value="Methyltransf_25"/>
    <property type="match status" value="1"/>
</dbReference>
<feature type="binding site" evidence="2">
    <location>
        <position position="68"/>
    </location>
    <ligand>
        <name>S-adenosyl-L-methionine</name>
        <dbReference type="ChEBI" id="CHEBI:59789"/>
    </ligand>
</feature>
<dbReference type="STRING" id="1297617.IB211_00237"/>
<dbReference type="InterPro" id="IPR029063">
    <property type="entry name" value="SAM-dependent_MTases_sf"/>
</dbReference>
<accession>A0A0S2VZX9</accession>
<dbReference type="KEGG" id="ibu:IB211_00237"/>
<evidence type="ECO:0000259" key="3">
    <source>
        <dbReference type="Pfam" id="PF13649"/>
    </source>
</evidence>
<dbReference type="PANTHER" id="PTHR43460:SF1">
    <property type="entry name" value="METHYLTRANSFERASE TYPE 11 DOMAIN-CONTAINING PROTEIN"/>
    <property type="match status" value="1"/>
</dbReference>
<proteinExistence type="predicted"/>
<dbReference type="eggNOG" id="COG2226">
    <property type="taxonomic scope" value="Bacteria"/>
</dbReference>
<evidence type="ECO:0000256" key="1">
    <source>
        <dbReference type="PIRSR" id="PIRSR018249-1"/>
    </source>
</evidence>
<keyword evidence="5" id="KW-0808">Transferase</keyword>
<feature type="binding site" evidence="1">
    <location>
        <position position="26"/>
    </location>
    <ligand>
        <name>Zn(2+)</name>
        <dbReference type="ChEBI" id="CHEBI:29105"/>
    </ligand>
</feature>
<dbReference type="InterPro" id="IPR052939">
    <property type="entry name" value="23S_rRNA_MeTrnsfrase_RlmA"/>
</dbReference>
<keyword evidence="1" id="KW-0862">Zinc</keyword>
<dbReference type="EMBL" id="CP011307">
    <property type="protein sequence ID" value="ALP92633.1"/>
    <property type="molecule type" value="Genomic_DNA"/>
</dbReference>
<dbReference type="Proteomes" id="UP000064844">
    <property type="component" value="Chromosome"/>
</dbReference>
<dbReference type="RefSeq" id="WP_033118413.1">
    <property type="nucleotide sequence ID" value="NZ_CP011307.1"/>
</dbReference>
<sequence length="273" mass="30751">MSLFCCPLCAAPLEKTDRTYRCPRGHSFDRAREGYVHLLPANRMHSKAPGDDKAMAAARNRFLSGGWYAPLRDALCRLAVDHAPARPAVLDSGCGEGYYTAGVCAALAAAGKPPETAGVDLSKPSLRWAARREPRAEFAVASVYHLPVAPARVDLLLNCFSPLALEEFRRVLRPGGVFLYVVPAARHLWELKQVLYERPYPNPEEDIPYEGFDYLEVLPVEETLTIRSREPLLDLFQMTPYRWKTPRTGVERLEELEALDVTASFRIHVFRRK</sequence>
<dbReference type="GO" id="GO:0008168">
    <property type="term" value="F:methyltransferase activity"/>
    <property type="evidence" value="ECO:0007669"/>
    <property type="project" value="UniProtKB-KW"/>
</dbReference>
<evidence type="ECO:0000313" key="6">
    <source>
        <dbReference type="Proteomes" id="UP000064844"/>
    </source>
</evidence>
<organism evidence="5 6">
    <name type="scientific">Intestinimonas butyriciproducens</name>
    <dbReference type="NCBI Taxonomy" id="1297617"/>
    <lineage>
        <taxon>Bacteria</taxon>
        <taxon>Bacillati</taxon>
        <taxon>Bacillota</taxon>
        <taxon>Clostridia</taxon>
        <taxon>Eubacteriales</taxon>
        <taxon>Intestinimonas</taxon>
    </lineage>
</organism>
<keyword evidence="5" id="KW-0489">Methyltransferase</keyword>
<dbReference type="InterPro" id="IPR016718">
    <property type="entry name" value="rRNA_m1G-MeTrfase_A_prd"/>
</dbReference>
<dbReference type="InterPro" id="IPR041698">
    <property type="entry name" value="Methyltransf_25"/>
</dbReference>
<dbReference type="Pfam" id="PF21302">
    <property type="entry name" value="Zn_ribbon_RlmA"/>
    <property type="match status" value="1"/>
</dbReference>
<dbReference type="PATRIC" id="fig|1297617.4.peg.240"/>
<evidence type="ECO:0000313" key="5">
    <source>
        <dbReference type="EMBL" id="ALP92633.1"/>
    </source>
</evidence>
<dbReference type="InterPro" id="IPR048647">
    <property type="entry name" value="RlmA_N"/>
</dbReference>
<evidence type="ECO:0000256" key="2">
    <source>
        <dbReference type="PIRSR" id="PIRSR018249-2"/>
    </source>
</evidence>
<reference evidence="5 6" key="1">
    <citation type="journal article" date="2015" name="Nat. Commun.">
        <title>Production of butyrate from lysine and the Amadori product fructoselysine by a human gut commensal.</title>
        <authorList>
            <person name="Bui T.P."/>
            <person name="Ritari J."/>
            <person name="Boeren S."/>
            <person name="de Waard P."/>
            <person name="Plugge C.M."/>
            <person name="de Vos W.M."/>
        </authorList>
    </citation>
    <scope>NUCLEOTIDE SEQUENCE [LARGE SCALE GENOMIC DNA]</scope>
    <source>
        <strain evidence="5 6">AF211</strain>
    </source>
</reference>
<dbReference type="GO" id="GO:0032259">
    <property type="term" value="P:methylation"/>
    <property type="evidence" value="ECO:0007669"/>
    <property type="project" value="UniProtKB-KW"/>
</dbReference>
<dbReference type="PIRSF" id="PIRSF018249">
    <property type="entry name" value="MyrA_prd"/>
    <property type="match status" value="1"/>
</dbReference>
<feature type="binding site" evidence="1">
    <location>
        <position position="22"/>
    </location>
    <ligand>
        <name>Zn(2+)</name>
        <dbReference type="ChEBI" id="CHEBI:29105"/>
    </ligand>
</feature>
<keyword evidence="2" id="KW-0949">S-adenosyl-L-methionine</keyword>
<protein>
    <submittedName>
        <fullName evidence="5">Ribosomal RNA large subunit methyltransferase A</fullName>
    </submittedName>
</protein>
<feature type="binding site" evidence="2">
    <location>
        <begin position="96"/>
        <end position="97"/>
    </location>
    <ligand>
        <name>S-adenosyl-L-methionine</name>
        <dbReference type="ChEBI" id="CHEBI:59789"/>
    </ligand>
</feature>
<dbReference type="GO" id="GO:0046872">
    <property type="term" value="F:metal ion binding"/>
    <property type="evidence" value="ECO:0007669"/>
    <property type="project" value="UniProtKB-KW"/>
</dbReference>
<reference evidence="6" key="2">
    <citation type="submission" date="2015-04" db="EMBL/GenBank/DDBJ databases">
        <title>A butyrogenic pathway from the amino acid lysine in a human gut commensal.</title>
        <authorList>
            <person name="de Vos W.M."/>
            <person name="Bui N.T.P."/>
            <person name="Plugge C.M."/>
            <person name="Ritari J."/>
        </authorList>
    </citation>
    <scope>NUCLEOTIDE SEQUENCE [LARGE SCALE GENOMIC DNA]</scope>
    <source>
        <strain evidence="6">AF211</strain>
    </source>
</reference>
<gene>
    <name evidence="5" type="ORF">IB211_00237</name>
</gene>